<comment type="function">
    <text evidence="7">Can catalyze the hydrolysis of ATP in the presence of single-stranded DNA, the ATP-dependent uptake of single-stranded DNA by duplex DNA, and the ATP-dependent hybridization of homologous single-stranded DNAs. It interacts with LexA causing its activation and leading to its autocatalytic cleavage.</text>
</comment>
<dbReference type="GO" id="GO:0009432">
    <property type="term" value="P:SOS response"/>
    <property type="evidence" value="ECO:0007669"/>
    <property type="project" value="UniProtKB-UniRule"/>
</dbReference>
<evidence type="ECO:0000259" key="11">
    <source>
        <dbReference type="PROSITE" id="PS50163"/>
    </source>
</evidence>
<evidence type="ECO:0000256" key="6">
    <source>
        <dbReference type="ARBA" id="ARBA00023172"/>
    </source>
</evidence>
<evidence type="ECO:0000259" key="10">
    <source>
        <dbReference type="PROSITE" id="PS50162"/>
    </source>
</evidence>
<dbReference type="GO" id="GO:0003697">
    <property type="term" value="F:single-stranded DNA binding"/>
    <property type="evidence" value="ECO:0007669"/>
    <property type="project" value="UniProtKB-UniRule"/>
</dbReference>
<sequence length="356" mass="38284">MTIDAKKQAILTAISQIEKAYGKGSIMKMGESVGKFEVDVIPTGIVPVDLALGVGGLPRGRIVEIYGPEASGKTTLTLSAIAQAQKAGGNAALIDAEHALDPVWAQKVGVNLDDLLISQPDTGEQALEITETLIRSGAVDVIVVDSVAALVPRAEIEGEMGDSMMGVQARLMSQALRKLTGVISKSKTVVIFTNQLREKIGVMFGNPETTPGGRALKFYCSIRLDIRKIENIKDGDKIIGSRHRVKVVKNKVAPPFRIAEFDITGEEGISKEGGLLDIAVEMGLVSKSGAFYRWGTKLIGQGRESAKAYFVEHKKDYAQVEKEIWAKVKKGMPTKTDLTVNHEDEDSGILEEIAAA</sequence>
<accession>A0A0G0RAZ6</accession>
<dbReference type="GO" id="GO:0006310">
    <property type="term" value="P:DNA recombination"/>
    <property type="evidence" value="ECO:0007669"/>
    <property type="project" value="UniProtKB-UniRule"/>
</dbReference>
<evidence type="ECO:0000256" key="8">
    <source>
        <dbReference type="RuleBase" id="RU000526"/>
    </source>
</evidence>
<dbReference type="PATRIC" id="fig|1618405.3.peg.787"/>
<organism evidence="12 13">
    <name type="scientific">Candidatus Curtissbacteria bacterium GW2011_GWA1_40_16</name>
    <dbReference type="NCBI Taxonomy" id="1618405"/>
    <lineage>
        <taxon>Bacteria</taxon>
        <taxon>Candidatus Curtissiibacteriota</taxon>
    </lineage>
</organism>
<evidence type="ECO:0000313" key="13">
    <source>
        <dbReference type="Proteomes" id="UP000034531"/>
    </source>
</evidence>
<dbReference type="InterPro" id="IPR023400">
    <property type="entry name" value="RecA_C_sf"/>
</dbReference>
<name>A0A0G0RAZ6_9BACT</name>
<dbReference type="PANTHER" id="PTHR45900">
    <property type="entry name" value="RECA"/>
    <property type="match status" value="1"/>
</dbReference>
<dbReference type="SUPFAM" id="SSF52540">
    <property type="entry name" value="P-loop containing nucleoside triphosphate hydrolases"/>
    <property type="match status" value="1"/>
</dbReference>
<keyword evidence="7" id="KW-0963">Cytoplasm</keyword>
<reference evidence="12 13" key="1">
    <citation type="journal article" date="2015" name="Nature">
        <title>rRNA introns, odd ribosomes, and small enigmatic genomes across a large radiation of phyla.</title>
        <authorList>
            <person name="Brown C.T."/>
            <person name="Hug L.A."/>
            <person name="Thomas B.C."/>
            <person name="Sharon I."/>
            <person name="Castelle C.J."/>
            <person name="Singh A."/>
            <person name="Wilkins M.J."/>
            <person name="Williams K.H."/>
            <person name="Banfield J.F."/>
        </authorList>
    </citation>
    <scope>NUCLEOTIDE SEQUENCE [LARGE SCALE GENOMIC DNA]</scope>
</reference>
<gene>
    <name evidence="7" type="primary">recA</name>
    <name evidence="12" type="ORF">UT84_C0024G0014</name>
</gene>
<evidence type="ECO:0000256" key="9">
    <source>
        <dbReference type="RuleBase" id="RU004527"/>
    </source>
</evidence>
<dbReference type="HAMAP" id="MF_00268">
    <property type="entry name" value="RecA"/>
    <property type="match status" value="1"/>
</dbReference>
<dbReference type="InterPro" id="IPR013765">
    <property type="entry name" value="DNA_recomb/repair_RecA"/>
</dbReference>
<dbReference type="FunFam" id="3.40.50.300:FF:000087">
    <property type="entry name" value="Recombinase RecA"/>
    <property type="match status" value="1"/>
</dbReference>
<comment type="similarity">
    <text evidence="1 7 9">Belongs to the RecA family.</text>
</comment>
<dbReference type="InterPro" id="IPR049261">
    <property type="entry name" value="RecA-like_C"/>
</dbReference>
<dbReference type="Gene3D" id="3.40.50.300">
    <property type="entry name" value="P-loop containing nucleotide triphosphate hydrolases"/>
    <property type="match status" value="1"/>
</dbReference>
<keyword evidence="5 7" id="KW-0238">DNA-binding</keyword>
<evidence type="ECO:0000256" key="2">
    <source>
        <dbReference type="ARBA" id="ARBA00015553"/>
    </source>
</evidence>
<dbReference type="CDD" id="cd00983">
    <property type="entry name" value="RecA"/>
    <property type="match status" value="1"/>
</dbReference>
<keyword evidence="4 7" id="KW-0067">ATP-binding</keyword>
<proteinExistence type="inferred from homology"/>
<feature type="domain" description="RecA family profile 1" evidence="10">
    <location>
        <begin position="37"/>
        <end position="196"/>
    </location>
</feature>
<protein>
    <recommendedName>
        <fullName evidence="2 7">Protein RecA</fullName>
    </recommendedName>
    <alternativeName>
        <fullName evidence="7 8">Recombinase A</fullName>
    </alternativeName>
</protein>
<dbReference type="SUPFAM" id="SSF54752">
    <property type="entry name" value="RecA protein, C-terminal domain"/>
    <property type="match status" value="1"/>
</dbReference>
<comment type="caution">
    <text evidence="12">The sequence shown here is derived from an EMBL/GenBank/DDBJ whole genome shotgun (WGS) entry which is preliminary data.</text>
</comment>
<dbReference type="GO" id="GO:0006281">
    <property type="term" value="P:DNA repair"/>
    <property type="evidence" value="ECO:0007669"/>
    <property type="project" value="UniProtKB-UniRule"/>
</dbReference>
<keyword evidence="7 9" id="KW-0227">DNA damage</keyword>
<comment type="subcellular location">
    <subcellularLocation>
        <location evidence="7">Cytoplasm</location>
    </subcellularLocation>
</comment>
<dbReference type="Pfam" id="PF00154">
    <property type="entry name" value="RecA_N"/>
    <property type="match status" value="1"/>
</dbReference>
<dbReference type="EMBL" id="LBYI01000024">
    <property type="protein sequence ID" value="KKR49563.1"/>
    <property type="molecule type" value="Genomic_DNA"/>
</dbReference>
<keyword evidence="7 8" id="KW-0742">SOS response</keyword>
<dbReference type="GO" id="GO:0140664">
    <property type="term" value="F:ATP-dependent DNA damage sensor activity"/>
    <property type="evidence" value="ECO:0007669"/>
    <property type="project" value="InterPro"/>
</dbReference>
<evidence type="ECO:0000256" key="3">
    <source>
        <dbReference type="ARBA" id="ARBA00022741"/>
    </source>
</evidence>
<dbReference type="PANTHER" id="PTHR45900:SF1">
    <property type="entry name" value="MITOCHONDRIAL DNA REPAIR PROTEIN RECA HOMOLOG-RELATED"/>
    <property type="match status" value="1"/>
</dbReference>
<feature type="domain" description="RecA family profile 2" evidence="11">
    <location>
        <begin position="201"/>
        <end position="274"/>
    </location>
</feature>
<dbReference type="GO" id="GO:0005524">
    <property type="term" value="F:ATP binding"/>
    <property type="evidence" value="ECO:0007669"/>
    <property type="project" value="UniProtKB-UniRule"/>
</dbReference>
<evidence type="ECO:0000256" key="4">
    <source>
        <dbReference type="ARBA" id="ARBA00022840"/>
    </source>
</evidence>
<dbReference type="Proteomes" id="UP000034531">
    <property type="component" value="Unassembled WGS sequence"/>
</dbReference>
<dbReference type="GO" id="GO:0003684">
    <property type="term" value="F:damaged DNA binding"/>
    <property type="evidence" value="ECO:0007669"/>
    <property type="project" value="UniProtKB-UniRule"/>
</dbReference>
<dbReference type="Pfam" id="PF21096">
    <property type="entry name" value="RecA_C"/>
    <property type="match status" value="1"/>
</dbReference>
<evidence type="ECO:0000256" key="1">
    <source>
        <dbReference type="ARBA" id="ARBA00009391"/>
    </source>
</evidence>
<keyword evidence="7 8" id="KW-0234">DNA repair</keyword>
<dbReference type="InterPro" id="IPR020588">
    <property type="entry name" value="RecA_ATP-bd"/>
</dbReference>
<keyword evidence="6 7" id="KW-0233">DNA recombination</keyword>
<dbReference type="InterPro" id="IPR020587">
    <property type="entry name" value="RecA_monomer-monomer_interface"/>
</dbReference>
<dbReference type="InterPro" id="IPR049428">
    <property type="entry name" value="RecA-like_N"/>
</dbReference>
<evidence type="ECO:0000313" key="12">
    <source>
        <dbReference type="EMBL" id="KKR49563.1"/>
    </source>
</evidence>
<keyword evidence="3 7" id="KW-0547">Nucleotide-binding</keyword>
<evidence type="ECO:0000256" key="5">
    <source>
        <dbReference type="ARBA" id="ARBA00023125"/>
    </source>
</evidence>
<dbReference type="InterPro" id="IPR003593">
    <property type="entry name" value="AAA+_ATPase"/>
</dbReference>
<dbReference type="NCBIfam" id="TIGR02012">
    <property type="entry name" value="tigrfam_recA"/>
    <property type="match status" value="1"/>
</dbReference>
<evidence type="ECO:0000256" key="7">
    <source>
        <dbReference type="HAMAP-Rule" id="MF_00268"/>
    </source>
</evidence>
<dbReference type="InterPro" id="IPR027417">
    <property type="entry name" value="P-loop_NTPase"/>
</dbReference>
<dbReference type="PROSITE" id="PS50162">
    <property type="entry name" value="RECA_2"/>
    <property type="match status" value="1"/>
</dbReference>
<dbReference type="GO" id="GO:0005829">
    <property type="term" value="C:cytosol"/>
    <property type="evidence" value="ECO:0007669"/>
    <property type="project" value="TreeGrafter"/>
</dbReference>
<comment type="caution">
    <text evidence="7">Lacks conserved residue(s) required for the propagation of feature annotation.</text>
</comment>
<dbReference type="PRINTS" id="PR00142">
    <property type="entry name" value="RECA"/>
</dbReference>
<dbReference type="SMART" id="SM00382">
    <property type="entry name" value="AAA"/>
    <property type="match status" value="1"/>
</dbReference>
<dbReference type="AlphaFoldDB" id="A0A0G0RAZ6"/>
<dbReference type="PROSITE" id="PS50163">
    <property type="entry name" value="RECA_3"/>
    <property type="match status" value="1"/>
</dbReference>